<dbReference type="PANTHER" id="PTHR32060:SF22">
    <property type="entry name" value="CARBOXYL-TERMINAL-PROCESSING PEPTIDASE 3, CHLOROPLASTIC"/>
    <property type="match status" value="1"/>
</dbReference>
<keyword evidence="2 5" id="KW-0645">Protease</keyword>
<evidence type="ECO:0000313" key="8">
    <source>
        <dbReference type="EMBL" id="PAP75551.1"/>
    </source>
</evidence>
<keyword evidence="4 5" id="KW-0720">Serine protease</keyword>
<comment type="similarity">
    <text evidence="1 5">Belongs to the peptidase S41A family.</text>
</comment>
<dbReference type="PANTHER" id="PTHR32060">
    <property type="entry name" value="TAIL-SPECIFIC PROTEASE"/>
    <property type="match status" value="1"/>
</dbReference>
<dbReference type="AlphaFoldDB" id="A0A271IWD9"/>
<dbReference type="InterPro" id="IPR005151">
    <property type="entry name" value="Tail-specific_protease"/>
</dbReference>
<dbReference type="InterPro" id="IPR004447">
    <property type="entry name" value="Peptidase_S41A"/>
</dbReference>
<evidence type="ECO:0000256" key="4">
    <source>
        <dbReference type="ARBA" id="ARBA00022825"/>
    </source>
</evidence>
<proteinExistence type="inferred from homology"/>
<dbReference type="GO" id="GO:0004175">
    <property type="term" value="F:endopeptidase activity"/>
    <property type="evidence" value="ECO:0007669"/>
    <property type="project" value="TreeGrafter"/>
</dbReference>
<feature type="chain" id="PRO_5012470501" description="PDZ domain-containing protein" evidence="6">
    <location>
        <begin position="21"/>
        <end position="543"/>
    </location>
</feature>
<dbReference type="RefSeq" id="WP_095509189.1">
    <property type="nucleotide sequence ID" value="NZ_MQWD01000001.1"/>
</dbReference>
<evidence type="ECO:0000256" key="5">
    <source>
        <dbReference type="RuleBase" id="RU004404"/>
    </source>
</evidence>
<organism evidence="8 9">
    <name type="scientific">Rubrivirga marina</name>
    <dbReference type="NCBI Taxonomy" id="1196024"/>
    <lineage>
        <taxon>Bacteria</taxon>
        <taxon>Pseudomonadati</taxon>
        <taxon>Rhodothermota</taxon>
        <taxon>Rhodothermia</taxon>
        <taxon>Rhodothermales</taxon>
        <taxon>Rubricoccaceae</taxon>
        <taxon>Rubrivirga</taxon>
    </lineage>
</organism>
<dbReference type="Gene3D" id="2.30.42.10">
    <property type="match status" value="1"/>
</dbReference>
<dbReference type="GO" id="GO:0006508">
    <property type="term" value="P:proteolysis"/>
    <property type="evidence" value="ECO:0007669"/>
    <property type="project" value="UniProtKB-KW"/>
</dbReference>
<keyword evidence="9" id="KW-1185">Reference proteome</keyword>
<feature type="signal peptide" evidence="6">
    <location>
        <begin position="1"/>
        <end position="20"/>
    </location>
</feature>
<dbReference type="CDD" id="cd07560">
    <property type="entry name" value="Peptidase_S41_CPP"/>
    <property type="match status" value="1"/>
</dbReference>
<reference evidence="8 9" key="1">
    <citation type="submission" date="2016-11" db="EMBL/GenBank/DDBJ databases">
        <title>Study of marine rhodopsin-containing bacteria.</title>
        <authorList>
            <person name="Yoshizawa S."/>
            <person name="Kumagai Y."/>
            <person name="Kogure K."/>
        </authorList>
    </citation>
    <scope>NUCLEOTIDE SEQUENCE [LARGE SCALE GENOMIC DNA]</scope>
    <source>
        <strain evidence="8 9">SAORIC-28</strain>
    </source>
</reference>
<dbReference type="SMART" id="SM00245">
    <property type="entry name" value="TSPc"/>
    <property type="match status" value="1"/>
</dbReference>
<evidence type="ECO:0000256" key="1">
    <source>
        <dbReference type="ARBA" id="ARBA00009179"/>
    </source>
</evidence>
<keyword evidence="3 5" id="KW-0378">Hydrolase</keyword>
<accession>A0A271IWD9</accession>
<dbReference type="SUPFAM" id="SSF52096">
    <property type="entry name" value="ClpP/crotonase"/>
    <property type="match status" value="1"/>
</dbReference>
<dbReference type="SUPFAM" id="SSF50156">
    <property type="entry name" value="PDZ domain-like"/>
    <property type="match status" value="1"/>
</dbReference>
<dbReference type="Pfam" id="PF03572">
    <property type="entry name" value="Peptidase_S41"/>
    <property type="match status" value="1"/>
</dbReference>
<dbReference type="SMART" id="SM00228">
    <property type="entry name" value="PDZ"/>
    <property type="match status" value="1"/>
</dbReference>
<protein>
    <recommendedName>
        <fullName evidence="7">PDZ domain-containing protein</fullName>
    </recommendedName>
</protein>
<dbReference type="Gene3D" id="3.90.226.10">
    <property type="entry name" value="2-enoyl-CoA Hydratase, Chain A, domain 1"/>
    <property type="match status" value="1"/>
</dbReference>
<name>A0A271IWD9_9BACT</name>
<sequence>MRRFVLAVLVALPVAAPAVAQTGVDFFAIRKSFGLYGAVYETLAGEYVDAIDSEALMRSGIGAMTGSLDPYTVYYDEATAAASRLQQGGDVGGVGVVVAERGGRLVVVSVLDGSDAERQGLRPGDAVVTLAGQPAEELSAQRANTLLRGEPGSSVPVEVAREGEPDPLRFVLVRAGEQESEVTYSGYLGDPADGVGYVRLGRFMQDAAGQVARAVEALKAEGELRALLLDLRGNPGGLLDQAVALSGQFLPQGSLVTETRGRAAGTDQSYRTQEAPTLPDLPVAVLVDGTSASASEIVSGALQDHDRGVVVGETTYGKGLVQVIRPMPYGTALKLTVSRYTTPSGREIQRLAYAQGREATEVGAGERTFETTGGRTVRSGVGIEPDVAVTVGEESELEQALVRSAAFLRFANRFASETPDLPEGFRVDETLLGRFRQFVEAEGLEYRTDAERTADALADELDEAGYEGAEGALDELRQAVAREKAQDFERHADRLRAHLRQEILSRYVGQEAQTVDALSEDPVAAEARRIVLDPSEYGRILGR</sequence>
<dbReference type="Pfam" id="PF13180">
    <property type="entry name" value="PDZ_2"/>
    <property type="match status" value="1"/>
</dbReference>
<dbReference type="InterPro" id="IPR001478">
    <property type="entry name" value="PDZ"/>
</dbReference>
<dbReference type="OrthoDB" id="9812068at2"/>
<comment type="caution">
    <text evidence="8">The sequence shown here is derived from an EMBL/GenBank/DDBJ whole genome shotgun (WGS) entry which is preliminary data.</text>
</comment>
<dbReference type="Proteomes" id="UP000216339">
    <property type="component" value="Unassembled WGS sequence"/>
</dbReference>
<dbReference type="EMBL" id="MQWD01000001">
    <property type="protein sequence ID" value="PAP75551.1"/>
    <property type="molecule type" value="Genomic_DNA"/>
</dbReference>
<dbReference type="InterPro" id="IPR036034">
    <property type="entry name" value="PDZ_sf"/>
</dbReference>
<dbReference type="InterPro" id="IPR029045">
    <property type="entry name" value="ClpP/crotonase-like_dom_sf"/>
</dbReference>
<dbReference type="GO" id="GO:0008236">
    <property type="term" value="F:serine-type peptidase activity"/>
    <property type="evidence" value="ECO:0007669"/>
    <property type="project" value="UniProtKB-KW"/>
</dbReference>
<gene>
    <name evidence="8" type="ORF">BSZ37_03395</name>
</gene>
<evidence type="ECO:0000256" key="2">
    <source>
        <dbReference type="ARBA" id="ARBA00022670"/>
    </source>
</evidence>
<evidence type="ECO:0000259" key="7">
    <source>
        <dbReference type="PROSITE" id="PS50106"/>
    </source>
</evidence>
<evidence type="ECO:0000313" key="9">
    <source>
        <dbReference type="Proteomes" id="UP000216339"/>
    </source>
</evidence>
<dbReference type="PROSITE" id="PS50106">
    <property type="entry name" value="PDZ"/>
    <property type="match status" value="1"/>
</dbReference>
<feature type="domain" description="PDZ" evidence="7">
    <location>
        <begin position="79"/>
        <end position="148"/>
    </location>
</feature>
<evidence type="ECO:0000256" key="3">
    <source>
        <dbReference type="ARBA" id="ARBA00022801"/>
    </source>
</evidence>
<dbReference type="Gene3D" id="3.30.750.44">
    <property type="match status" value="1"/>
</dbReference>
<dbReference type="NCBIfam" id="TIGR00225">
    <property type="entry name" value="prc"/>
    <property type="match status" value="1"/>
</dbReference>
<evidence type="ECO:0000256" key="6">
    <source>
        <dbReference type="SAM" id="SignalP"/>
    </source>
</evidence>
<keyword evidence="6" id="KW-0732">Signal</keyword>